<dbReference type="VEuPathDB" id="FungiDB:P175DRAFT_0501038"/>
<evidence type="ECO:0000313" key="2">
    <source>
        <dbReference type="Proteomes" id="UP000244073"/>
    </source>
</evidence>
<dbReference type="AlphaFoldDB" id="A0A2T5M0Y3"/>
<sequence>MLRSALPLSVFAITVGDRYVPTVYHITIIIRLTGFNIIGKQPGHESSSCPRPRTTESKGFLGLIDNQCRGC</sequence>
<organism evidence="1 2">
    <name type="scientific">Aspergillus ochraceoroseus IBT 24754</name>
    <dbReference type="NCBI Taxonomy" id="1392256"/>
    <lineage>
        <taxon>Eukaryota</taxon>
        <taxon>Fungi</taxon>
        <taxon>Dikarya</taxon>
        <taxon>Ascomycota</taxon>
        <taxon>Pezizomycotina</taxon>
        <taxon>Eurotiomycetes</taxon>
        <taxon>Eurotiomycetidae</taxon>
        <taxon>Eurotiales</taxon>
        <taxon>Aspergillaceae</taxon>
        <taxon>Aspergillus</taxon>
        <taxon>Aspergillus subgen. Nidulantes</taxon>
    </lineage>
</organism>
<protein>
    <submittedName>
        <fullName evidence="1">Uncharacterized protein</fullName>
    </submittedName>
</protein>
<dbReference type="Proteomes" id="UP000244073">
    <property type="component" value="Unassembled WGS sequence"/>
</dbReference>
<reference evidence="1 2" key="1">
    <citation type="journal article" date="2018" name="Proc. Natl. Acad. Sci. U.S.A.">
        <title>Linking secondary metabolites to gene clusters through genome sequencing of six diverse Aspergillus species.</title>
        <authorList>
            <person name="Kaerboelling I."/>
            <person name="Vesth T.C."/>
            <person name="Frisvad J.C."/>
            <person name="Nybo J.L."/>
            <person name="Theobald S."/>
            <person name="Kuo A."/>
            <person name="Bowyer P."/>
            <person name="Matsuda Y."/>
            <person name="Mondo S."/>
            <person name="Lyhne E.K."/>
            <person name="Kogle M.E."/>
            <person name="Clum A."/>
            <person name="Lipzen A."/>
            <person name="Salamov A."/>
            <person name="Ngan C.Y."/>
            <person name="Daum C."/>
            <person name="Chiniquy J."/>
            <person name="Barry K."/>
            <person name="LaButti K."/>
            <person name="Haridas S."/>
            <person name="Simmons B.A."/>
            <person name="Magnuson J.K."/>
            <person name="Mortensen U.H."/>
            <person name="Larsen T.O."/>
            <person name="Grigoriev I.V."/>
            <person name="Baker S.E."/>
            <person name="Andersen M.R."/>
        </authorList>
    </citation>
    <scope>NUCLEOTIDE SEQUENCE [LARGE SCALE GENOMIC DNA]</scope>
    <source>
        <strain evidence="1 2">IBT 24754</strain>
    </source>
</reference>
<proteinExistence type="predicted"/>
<comment type="caution">
    <text evidence="1">The sequence shown here is derived from an EMBL/GenBank/DDBJ whole genome shotgun (WGS) entry which is preliminary data.</text>
</comment>
<dbReference type="GeneID" id="63813958"/>
<name>A0A2T5M0Y3_9EURO</name>
<dbReference type="EMBL" id="MSFN02000003">
    <property type="protein sequence ID" value="PTU22185.1"/>
    <property type="molecule type" value="Genomic_DNA"/>
</dbReference>
<gene>
    <name evidence="1" type="ORF">P175DRAFT_0501038</name>
</gene>
<dbReference type="RefSeq" id="XP_040753577.1">
    <property type="nucleotide sequence ID" value="XM_040897076.1"/>
</dbReference>
<dbReference type="OrthoDB" id="3863715at2759"/>
<accession>A0A2T5M0Y3</accession>
<evidence type="ECO:0000313" key="1">
    <source>
        <dbReference type="EMBL" id="PTU22185.1"/>
    </source>
</evidence>